<proteinExistence type="predicted"/>
<dbReference type="Proteomes" id="UP000032180">
    <property type="component" value="Chromosome 2"/>
</dbReference>
<sequence>MAANGQDTCTKVTNLGASSCDIYGCATNCSNNYDCGVGNCDGKQCKCVYPCSSTPAPAPSK</sequence>
<keyword evidence="2" id="KW-1185">Reference proteome</keyword>
<reference evidence="1 2" key="1">
    <citation type="submission" date="2012-08" db="EMBL/GenBank/DDBJ databases">
        <title>Oryza genome evolution.</title>
        <authorList>
            <person name="Wing R.A."/>
        </authorList>
    </citation>
    <scope>NUCLEOTIDE SEQUENCE</scope>
</reference>
<protein>
    <recommendedName>
        <fullName evidence="3">Knottin scorpion toxin-like domain-containing protein</fullName>
    </recommendedName>
</protein>
<evidence type="ECO:0008006" key="3">
    <source>
        <dbReference type="Google" id="ProtNLM"/>
    </source>
</evidence>
<reference evidence="2" key="2">
    <citation type="submission" date="2013-12" db="EMBL/GenBank/DDBJ databases">
        <authorList>
            <person name="Yu Y."/>
            <person name="Lee S."/>
            <person name="de Baynast K."/>
            <person name="Wissotski M."/>
            <person name="Liu L."/>
            <person name="Talag J."/>
            <person name="Goicoechea J."/>
            <person name="Angelova A."/>
            <person name="Jetty R."/>
            <person name="Kudrna D."/>
            <person name="Golser W."/>
            <person name="Rivera L."/>
            <person name="Zhang J."/>
            <person name="Wing R."/>
        </authorList>
    </citation>
    <scope>NUCLEOTIDE SEQUENCE</scope>
</reference>
<dbReference type="HOGENOM" id="CLU_2925921_0_0_1"/>
<dbReference type="AlphaFoldDB" id="A0A0D9VLQ5"/>
<dbReference type="EnsemblPlants" id="LPERR02G28350.1">
    <property type="protein sequence ID" value="LPERR02G28350.1"/>
    <property type="gene ID" value="LPERR02G28350"/>
</dbReference>
<reference evidence="1" key="3">
    <citation type="submission" date="2015-04" db="UniProtKB">
        <authorList>
            <consortium name="EnsemblPlants"/>
        </authorList>
    </citation>
    <scope>IDENTIFICATION</scope>
</reference>
<evidence type="ECO:0000313" key="2">
    <source>
        <dbReference type="Proteomes" id="UP000032180"/>
    </source>
</evidence>
<organism evidence="1 2">
    <name type="scientific">Leersia perrieri</name>
    <dbReference type="NCBI Taxonomy" id="77586"/>
    <lineage>
        <taxon>Eukaryota</taxon>
        <taxon>Viridiplantae</taxon>
        <taxon>Streptophyta</taxon>
        <taxon>Embryophyta</taxon>
        <taxon>Tracheophyta</taxon>
        <taxon>Spermatophyta</taxon>
        <taxon>Magnoliopsida</taxon>
        <taxon>Liliopsida</taxon>
        <taxon>Poales</taxon>
        <taxon>Poaceae</taxon>
        <taxon>BOP clade</taxon>
        <taxon>Oryzoideae</taxon>
        <taxon>Oryzeae</taxon>
        <taxon>Oryzinae</taxon>
        <taxon>Leersia</taxon>
    </lineage>
</organism>
<dbReference type="Gramene" id="LPERR02G28350.1">
    <property type="protein sequence ID" value="LPERR02G28350.1"/>
    <property type="gene ID" value="LPERR02G28350"/>
</dbReference>
<accession>A0A0D9VLQ5</accession>
<name>A0A0D9VLQ5_9ORYZ</name>
<evidence type="ECO:0000313" key="1">
    <source>
        <dbReference type="EnsemblPlants" id="LPERR02G28350.1"/>
    </source>
</evidence>